<accession>A0ABQ5XLI6</accession>
<proteinExistence type="predicted"/>
<keyword evidence="1" id="KW-0732">Signal</keyword>
<evidence type="ECO:0000256" key="1">
    <source>
        <dbReference type="SAM" id="SignalP"/>
    </source>
</evidence>
<dbReference type="InterPro" id="IPR023296">
    <property type="entry name" value="Glyco_hydro_beta-prop_sf"/>
</dbReference>
<dbReference type="RefSeq" id="WP_284320281.1">
    <property type="nucleotide sequence ID" value="NZ_BSOB01000010.1"/>
</dbReference>
<feature type="chain" id="PRO_5046573586" evidence="1">
    <location>
        <begin position="25"/>
        <end position="739"/>
    </location>
</feature>
<feature type="signal peptide" evidence="1">
    <location>
        <begin position="1"/>
        <end position="24"/>
    </location>
</feature>
<dbReference type="EMBL" id="BSOB01000010">
    <property type="protein sequence ID" value="GLQ92561.1"/>
    <property type="molecule type" value="Genomic_DNA"/>
</dbReference>
<dbReference type="SUPFAM" id="SSF75005">
    <property type="entry name" value="Arabinanase/levansucrase/invertase"/>
    <property type="match status" value="2"/>
</dbReference>
<protein>
    <submittedName>
        <fullName evidence="2">Uncharacterized protein</fullName>
    </submittedName>
</protein>
<dbReference type="Proteomes" id="UP001156670">
    <property type="component" value="Unassembled WGS sequence"/>
</dbReference>
<dbReference type="Gene3D" id="2.115.10.20">
    <property type="entry name" value="Glycosyl hydrolase domain, family 43"/>
    <property type="match status" value="1"/>
</dbReference>
<evidence type="ECO:0000313" key="3">
    <source>
        <dbReference type="Proteomes" id="UP001156670"/>
    </source>
</evidence>
<keyword evidence="3" id="KW-1185">Reference proteome</keyword>
<name>A0ABQ5XLI6_9GAMM</name>
<organism evidence="2 3">
    <name type="scientific">Dyella acidisoli</name>
    <dbReference type="NCBI Taxonomy" id="1867834"/>
    <lineage>
        <taxon>Bacteria</taxon>
        <taxon>Pseudomonadati</taxon>
        <taxon>Pseudomonadota</taxon>
        <taxon>Gammaproteobacteria</taxon>
        <taxon>Lysobacterales</taxon>
        <taxon>Rhodanobacteraceae</taxon>
        <taxon>Dyella</taxon>
    </lineage>
</organism>
<reference evidence="3" key="1">
    <citation type="journal article" date="2019" name="Int. J. Syst. Evol. Microbiol.">
        <title>The Global Catalogue of Microorganisms (GCM) 10K type strain sequencing project: providing services to taxonomists for standard genome sequencing and annotation.</title>
        <authorList>
            <consortium name="The Broad Institute Genomics Platform"/>
            <consortium name="The Broad Institute Genome Sequencing Center for Infectious Disease"/>
            <person name="Wu L."/>
            <person name="Ma J."/>
        </authorList>
    </citation>
    <scope>NUCLEOTIDE SEQUENCE [LARGE SCALE GENOMIC DNA]</scope>
    <source>
        <strain evidence="3">NBRC 111980</strain>
    </source>
</reference>
<sequence>MRTTKGLLALAMFAALPWATQAFAQDTVEAEAVSGGTVITDADASNQQAVTRTTSGIYTWWVLNNSVPSGDYVMFVRARSLDGNAHGITDYVYANENQIASLGGTVASSAYHWYRLGEYSFAGSELRMSDWSDPSMAIDKLIIEPIQTVNAATVSGGTVISDPAAISGSAVTRTTGGIYTWWTPNATPMLHGNYTVYARIRTQGVASATFTEHVVVNNTEVAVMSAPVTSSTYTWVPIGDFSYTGSSVRIADYSDPNLVVDQVRVVQDKPLDPTLSLYHAWFGNAGMSGVTTQPAAPIAGGTVSDDSAASDGQSVTRSSTGIYLWWNVPATGLVSGAQYSVDVRMRSTDGQSHNYGLIATSQNQTVASQGTAVSSTGYQWYKALNTFTYNGQGVVLADWSDPGLAVDSIRLQLVSPQSSGYQQIGFYTQGSPSTSALTSSPGRLSVVSNGSGQLYGYYRQQLSNGNFEEHMGISSDGGASFAAQPSPIISVTPNPTVPGFGTLVTAYDGTAYKTSNGYYLVFEGAGSHPFSSLLAYSGDGVNNWTVQGALVTPPDYNSSASTPNVIQDVNTQALYLQWVDVNSTASITSRHQASMNYLQTWNSNAVWPAAAAIWSDPTYGALPQPPTGSWNANNNGSGGVLYEDGYYYMVAEGADAYNCSGHWGIGLSRVYEGNLSNPAAWVQSPNNPILKAHDSGSCWMGYPQLVKINNVSYLYYSDPEVNWPTNNDMYRRSIVVGSH</sequence>
<comment type="caution">
    <text evidence="2">The sequence shown here is derived from an EMBL/GenBank/DDBJ whole genome shotgun (WGS) entry which is preliminary data.</text>
</comment>
<gene>
    <name evidence="2" type="ORF">GCM10007901_15120</name>
</gene>
<evidence type="ECO:0000313" key="2">
    <source>
        <dbReference type="EMBL" id="GLQ92561.1"/>
    </source>
</evidence>